<accession>A0ABY2DYU0</accession>
<evidence type="ECO:0000313" key="2">
    <source>
        <dbReference type="EMBL" id="TDE88920.1"/>
    </source>
</evidence>
<dbReference type="InterPro" id="IPR029058">
    <property type="entry name" value="AB_hydrolase_fold"/>
</dbReference>
<dbReference type="Pfam" id="PF00326">
    <property type="entry name" value="Peptidase_S9"/>
    <property type="match status" value="1"/>
</dbReference>
<keyword evidence="3" id="KW-1185">Reference proteome</keyword>
<dbReference type="InterPro" id="IPR050585">
    <property type="entry name" value="Xaa-Pro_dipeptidyl-ppase/CocE"/>
</dbReference>
<organism evidence="2 3">
    <name type="scientific">Occultella glacieicola</name>
    <dbReference type="NCBI Taxonomy" id="2518684"/>
    <lineage>
        <taxon>Bacteria</taxon>
        <taxon>Bacillati</taxon>
        <taxon>Actinomycetota</taxon>
        <taxon>Actinomycetes</taxon>
        <taxon>Micrococcales</taxon>
        <taxon>Ruaniaceae</taxon>
        <taxon>Occultella</taxon>
    </lineage>
</organism>
<dbReference type="PANTHER" id="PTHR43056:SF5">
    <property type="entry name" value="PEPTIDASE S9 PROLYL OLIGOPEPTIDASE CATALYTIC DOMAIN-CONTAINING PROTEIN"/>
    <property type="match status" value="1"/>
</dbReference>
<dbReference type="Proteomes" id="UP000504882">
    <property type="component" value="Unassembled WGS sequence"/>
</dbReference>
<reference evidence="2 3" key="1">
    <citation type="submission" date="2019-03" db="EMBL/GenBank/DDBJ databases">
        <title>Genomic features of bacteria from cold environments.</title>
        <authorList>
            <person name="Shen L."/>
        </authorList>
    </citation>
    <scope>NUCLEOTIDE SEQUENCE [LARGE SCALE GENOMIC DNA]</scope>
    <source>
        <strain evidence="3">T3246-1</strain>
    </source>
</reference>
<dbReference type="SUPFAM" id="SSF53474">
    <property type="entry name" value="alpha/beta-Hydrolases"/>
    <property type="match status" value="1"/>
</dbReference>
<name>A0ABY2DYU0_9MICO</name>
<dbReference type="InterPro" id="IPR001375">
    <property type="entry name" value="Peptidase_S9_cat"/>
</dbReference>
<gene>
    <name evidence="2" type="ORF">EXU48_21645</name>
</gene>
<dbReference type="Gene3D" id="3.40.50.1820">
    <property type="entry name" value="alpha/beta hydrolase"/>
    <property type="match status" value="1"/>
</dbReference>
<proteinExistence type="predicted"/>
<evidence type="ECO:0000259" key="1">
    <source>
        <dbReference type="Pfam" id="PF00326"/>
    </source>
</evidence>
<protein>
    <submittedName>
        <fullName evidence="2">S9 family peptidase</fullName>
    </submittedName>
</protein>
<sequence>MSETDTRTVAPFGAWPSPLGVAELTAGTVRLGEIALDGDATYWLEGRPAEGGRQALVRREADGTLTDVVDASFDVRTRAHEYGGASYAVTPTGVVLSRREDDLLYRVDRRADGTFSSPVPLVPADGRRYADLEVDAERGLVYAVAEDHGAAGGQRTDPRTTLVSVPLDGSGANTGGATPSAIAVLVDGPDFVTSPRLSPDGAVLAWITWNHPDMPWDATTLHVASVADGGGRLLHERALAGGPGVSAAEPQWTPTGDLIHVDDRTGWWNLYRTEFVEGEARTRHLHPAEADFSMPQWGFGPRTHDVLDEAHLVVSWSSGGHRFLGAMLTANGQLERWDGDWEPWGPVRADGDRVVFLGESETEPSAIVELDLAHGHVNVLRTSARQHLDPADISRPEVVRWRSELGITHGFFYPPTSARLAAPDGELPPLLVFTHGGPTGATSPGFRPGVQFWTTRGFAVLDVNYGGSTGYGRAYRDRLRGAWGLADVRDCAAGARWLAESGRVDPERLAIRGGSAGGFTTLAALTFTDTFTAGASLYGIGDLEALARDTHKFESRYLDSLIGPYPAQRDRYLARSPIHHTDRLSAPMILLQGTEDRVVPRDQAESMARAVRDKGLHVELVMFDGEGHGFRRAENIQAAATAELAFYGQAFGFRPA</sequence>
<feature type="domain" description="Peptidase S9 prolyl oligopeptidase catalytic" evidence="1">
    <location>
        <begin position="446"/>
        <end position="652"/>
    </location>
</feature>
<dbReference type="RefSeq" id="WP_133109779.1">
    <property type="nucleotide sequence ID" value="NZ_SMNA01000014.1"/>
</dbReference>
<evidence type="ECO:0000313" key="3">
    <source>
        <dbReference type="Proteomes" id="UP000504882"/>
    </source>
</evidence>
<dbReference type="EMBL" id="SMNA01000014">
    <property type="protein sequence ID" value="TDE88920.1"/>
    <property type="molecule type" value="Genomic_DNA"/>
</dbReference>
<dbReference type="SUPFAM" id="SSF82171">
    <property type="entry name" value="DPP6 N-terminal domain-like"/>
    <property type="match status" value="1"/>
</dbReference>
<dbReference type="PANTHER" id="PTHR43056">
    <property type="entry name" value="PEPTIDASE S9 PROLYL OLIGOPEPTIDASE"/>
    <property type="match status" value="1"/>
</dbReference>
<comment type="caution">
    <text evidence="2">The sequence shown here is derived from an EMBL/GenBank/DDBJ whole genome shotgun (WGS) entry which is preliminary data.</text>
</comment>